<organism evidence="1 2">
    <name type="scientific">Dactylonectria estremocensis</name>
    <dbReference type="NCBI Taxonomy" id="1079267"/>
    <lineage>
        <taxon>Eukaryota</taxon>
        <taxon>Fungi</taxon>
        <taxon>Dikarya</taxon>
        <taxon>Ascomycota</taxon>
        <taxon>Pezizomycotina</taxon>
        <taxon>Sordariomycetes</taxon>
        <taxon>Hypocreomycetidae</taxon>
        <taxon>Hypocreales</taxon>
        <taxon>Nectriaceae</taxon>
        <taxon>Dactylonectria</taxon>
    </lineage>
</organism>
<evidence type="ECO:0000313" key="2">
    <source>
        <dbReference type="Proteomes" id="UP000717696"/>
    </source>
</evidence>
<accession>A0A9P9DIY9</accession>
<dbReference type="AlphaFoldDB" id="A0A9P9DIY9"/>
<dbReference type="Proteomes" id="UP000717696">
    <property type="component" value="Unassembled WGS sequence"/>
</dbReference>
<reference evidence="1" key="1">
    <citation type="journal article" date="2021" name="Nat. Commun.">
        <title>Genetic determinants of endophytism in the Arabidopsis root mycobiome.</title>
        <authorList>
            <person name="Mesny F."/>
            <person name="Miyauchi S."/>
            <person name="Thiergart T."/>
            <person name="Pickel B."/>
            <person name="Atanasova L."/>
            <person name="Karlsson M."/>
            <person name="Huettel B."/>
            <person name="Barry K.W."/>
            <person name="Haridas S."/>
            <person name="Chen C."/>
            <person name="Bauer D."/>
            <person name="Andreopoulos W."/>
            <person name="Pangilinan J."/>
            <person name="LaButti K."/>
            <person name="Riley R."/>
            <person name="Lipzen A."/>
            <person name="Clum A."/>
            <person name="Drula E."/>
            <person name="Henrissat B."/>
            <person name="Kohler A."/>
            <person name="Grigoriev I.V."/>
            <person name="Martin F.M."/>
            <person name="Hacquard S."/>
        </authorList>
    </citation>
    <scope>NUCLEOTIDE SEQUENCE</scope>
    <source>
        <strain evidence="1">MPI-CAGE-AT-0021</strain>
    </source>
</reference>
<gene>
    <name evidence="1" type="ORF">B0J13DRAFT_569284</name>
</gene>
<keyword evidence="2" id="KW-1185">Reference proteome</keyword>
<proteinExistence type="predicted"/>
<dbReference type="EMBL" id="JAGMUU010000030">
    <property type="protein sequence ID" value="KAH7119501.1"/>
    <property type="molecule type" value="Genomic_DNA"/>
</dbReference>
<comment type="caution">
    <text evidence="1">The sequence shown here is derived from an EMBL/GenBank/DDBJ whole genome shotgun (WGS) entry which is preliminary data.</text>
</comment>
<name>A0A9P9DIY9_9HYPO</name>
<protein>
    <submittedName>
        <fullName evidence="1">Uncharacterized protein</fullName>
    </submittedName>
</protein>
<evidence type="ECO:0000313" key="1">
    <source>
        <dbReference type="EMBL" id="KAH7119501.1"/>
    </source>
</evidence>
<sequence length="398" mass="45171">MGIRHSQLVANHLRQSCERHSGEEYIAMSDLETPEFLHNLKLMLLDLTTLVLPEGLKSSFKPFLSLNASFDSKRCNVDPTCVKSPDAFLDLLPHGDNIAYRLLQGSSSKDQVVKRLCTLLFSWLRSEFNRQFDDKKQRFATYLGVKGRTCTDIAYRASPLLRLYRTSPILLLVTVQNNVSEYETHLPRNDIRLKDAFKQVKSSIDEESMISYHNLVDAVIQHVQIVYRQWLSRVVPIWEYQPDGNAKKKRKHSQKASQEESSEFCVYEHSDGQNPTIAQAPYELLPPFWPMAANPPPILPMVTYTIPTAPPFATSQPFINERLDITETASFINERLDITETARSAQSQPPGTQPQTDHGCDSSLFSDVDFFTASRPFLLSSVVQHGRHGLGRGDAYNP</sequence>
<dbReference type="OrthoDB" id="5104891at2759"/>